<sequence>MVSVQDTRTPKFWNKKKEEIFGKIAHRLSKAKFSELLGQTLPNLARVFDKEALQSLKNGNLWLAEWDTGSEAGLEESKKAFLKDGTAFIDVLIEFTELMRAESHLAVLLKSSGTRFATRLLLAIHEDLKTVNPGESAQPVGSNLRESSDDILRAHKKRKIPPERISVLLGDDAEASKSNVSRKKRAHKAESDVAARCIFELLWETEFEKLPHHSKRSARRTETKDKIVSRFFKYLYKTQQDLGNIKKGHILFQHKQRLRKFVSQVGCPTDYPEPKDNINELRLFLSTTMGHFAKLQDQYLEMQLEVRRLRHYISALQFRYLLEHLPDPQLGNSAGPRWEEFWRRSLQYEADNNSTNPPALPDHVLKDLVDRRNPARLQGTPGNGQRTIHTSGQKGFLYMKGNALYTSLSDEIHRYSYGEYDIEDSDGWQKVITEILRALKPLDVNINRDTHEVNWAAERARYYI</sequence>
<organism evidence="1">
    <name type="scientific">Bionectria ochroleuca</name>
    <name type="common">Gliocladium roseum</name>
    <dbReference type="NCBI Taxonomy" id="29856"/>
    <lineage>
        <taxon>Eukaryota</taxon>
        <taxon>Fungi</taxon>
        <taxon>Dikarya</taxon>
        <taxon>Ascomycota</taxon>
        <taxon>Pezizomycotina</taxon>
        <taxon>Sordariomycetes</taxon>
        <taxon>Hypocreomycetidae</taxon>
        <taxon>Hypocreales</taxon>
        <taxon>Bionectriaceae</taxon>
        <taxon>Clonostachys</taxon>
    </lineage>
</organism>
<reference evidence="1" key="1">
    <citation type="submission" date="2015-01" db="EMBL/GenBank/DDBJ databases">
        <authorList>
            <person name="Durling Mikael"/>
        </authorList>
    </citation>
    <scope>NUCLEOTIDE SEQUENCE</scope>
</reference>
<proteinExistence type="predicted"/>
<dbReference type="AlphaFoldDB" id="A0A0B7JV33"/>
<dbReference type="EMBL" id="CDPU01000005">
    <property type="protein sequence ID" value="CEO46525.1"/>
    <property type="molecule type" value="Genomic_DNA"/>
</dbReference>
<protein>
    <submittedName>
        <fullName evidence="1">Uncharacterized protein</fullName>
    </submittedName>
</protein>
<gene>
    <name evidence="1" type="ORF">BN869_000002580_1</name>
</gene>
<accession>A0A0B7JV33</accession>
<name>A0A0B7JV33_BIOOC</name>
<evidence type="ECO:0000313" key="1">
    <source>
        <dbReference type="EMBL" id="CEO46525.1"/>
    </source>
</evidence>